<proteinExistence type="predicted"/>
<evidence type="ECO:0000256" key="1">
    <source>
        <dbReference type="SAM" id="SignalP"/>
    </source>
</evidence>
<sequence>MKKMKLALLVLLSIIVLAGCGKSAKEEFFDAAKKTATESSSNDFSMKIKDIKLTSDMSGDPSVNAMVTQLKDIKVTGSIQQDVKEKLSATDLKIEALGQKLPLSFISKNDDMYLSLDILKGIVNIFTQFGVSLPFDELTFKEVEGKYINISEKNELDIDTKNAKAFGKDYQVSVAKYFDSLSEERFTKKDDVVTFSITKKDIVELAKEYNKVAKSKKTYAEYVIPDLDKVIKSLPKNITLKINNNTKSQASDMTMLIEFDKNEQVPIKSVELLYTLKPNDKKVAIKVPAKKNIMTMDEVSELLAATEESQLNASYDDVKIDDAEFNQLLEAITTEDLSALTKNDIDSLLANYKEILTPKQYKAMEKALLENK</sequence>
<organism evidence="2 3">
    <name type="scientific">Brochothrix thermosphacta</name>
    <name type="common">Microbacterium thermosphactum</name>
    <dbReference type="NCBI Taxonomy" id="2756"/>
    <lineage>
        <taxon>Bacteria</taxon>
        <taxon>Bacillati</taxon>
        <taxon>Bacillota</taxon>
        <taxon>Bacilli</taxon>
        <taxon>Bacillales</taxon>
        <taxon>Listeriaceae</taxon>
        <taxon>Brochothrix</taxon>
    </lineage>
</organism>
<keyword evidence="3" id="KW-1185">Reference proteome</keyword>
<name>A0A1D2K100_BROTH</name>
<keyword evidence="1" id="KW-0732">Signal</keyword>
<dbReference type="PROSITE" id="PS51257">
    <property type="entry name" value="PROKAR_LIPOPROTEIN"/>
    <property type="match status" value="1"/>
</dbReference>
<dbReference type="STRING" id="2756.BFR44_10380"/>
<feature type="chain" id="PRO_5038618499" description="Lipoprotein" evidence="1">
    <location>
        <begin position="19"/>
        <end position="372"/>
    </location>
</feature>
<gene>
    <name evidence="2" type="ORF">CNY62_07430</name>
</gene>
<accession>A0A1D2K100</accession>
<dbReference type="OrthoDB" id="2366017at2"/>
<dbReference type="RefSeq" id="WP_069125655.1">
    <property type="nucleotide sequence ID" value="NZ_CP023483.1"/>
</dbReference>
<reference evidence="2 3" key="1">
    <citation type="submission" date="2017-09" db="EMBL/GenBank/DDBJ databases">
        <title>Complete Genome Sequences of Two Strains of the Meat Spoilage Bacterium Brochothrix thermosphacta Isolated from Ground Chicken.</title>
        <authorList>
            <person name="Paoli G.C."/>
            <person name="Wijey C."/>
            <person name="Chen C.-Y."/>
            <person name="Nguyen L."/>
            <person name="Yan X."/>
            <person name="Irwin P.L."/>
        </authorList>
    </citation>
    <scope>NUCLEOTIDE SEQUENCE [LARGE SCALE GENOMIC DNA]</scope>
    <source>
        <strain evidence="2 3">BI</strain>
    </source>
</reference>
<dbReference type="AlphaFoldDB" id="A0A1D2K100"/>
<evidence type="ECO:0008006" key="4">
    <source>
        <dbReference type="Google" id="ProtNLM"/>
    </source>
</evidence>
<feature type="signal peptide" evidence="1">
    <location>
        <begin position="1"/>
        <end position="18"/>
    </location>
</feature>
<evidence type="ECO:0000313" key="2">
    <source>
        <dbReference type="EMBL" id="ATF26236.1"/>
    </source>
</evidence>
<dbReference type="Proteomes" id="UP000243591">
    <property type="component" value="Chromosome"/>
</dbReference>
<protein>
    <recommendedName>
        <fullName evidence="4">Lipoprotein</fullName>
    </recommendedName>
</protein>
<dbReference type="KEGG" id="bths:CNY62_07430"/>
<evidence type="ECO:0000313" key="3">
    <source>
        <dbReference type="Proteomes" id="UP000243591"/>
    </source>
</evidence>
<dbReference type="EMBL" id="CP023483">
    <property type="protein sequence ID" value="ATF26236.1"/>
    <property type="molecule type" value="Genomic_DNA"/>
</dbReference>